<keyword evidence="4 9" id="KW-0560">Oxidoreductase</keyword>
<dbReference type="InterPro" id="IPR052034">
    <property type="entry name" value="NasD-like"/>
</dbReference>
<evidence type="ECO:0000256" key="6">
    <source>
        <dbReference type="ARBA" id="ARBA00023014"/>
    </source>
</evidence>
<dbReference type="GO" id="GO:0016491">
    <property type="term" value="F:oxidoreductase activity"/>
    <property type="evidence" value="ECO:0007669"/>
    <property type="project" value="UniProtKB-KW"/>
</dbReference>
<dbReference type="Pfam" id="PF01077">
    <property type="entry name" value="NIR_SIR"/>
    <property type="match status" value="1"/>
</dbReference>
<keyword evidence="10" id="KW-1185">Reference proteome</keyword>
<dbReference type="PANTHER" id="PTHR43809">
    <property type="entry name" value="NITRITE REDUCTASE (NADH) LARGE SUBUNIT"/>
    <property type="match status" value="1"/>
</dbReference>
<dbReference type="EC" id="1.8.-.-" evidence="9"/>
<dbReference type="InterPro" id="IPR036136">
    <property type="entry name" value="Nit/Sulf_reduc_fer-like_dom_sf"/>
</dbReference>
<feature type="domain" description="Nitrite/Sulfite reductase ferredoxin-like" evidence="8">
    <location>
        <begin position="11"/>
        <end position="75"/>
    </location>
</feature>
<dbReference type="InterPro" id="IPR017220">
    <property type="entry name" value="Sulphite_reductase_assimil"/>
</dbReference>
<dbReference type="GO" id="GO:0051539">
    <property type="term" value="F:4 iron, 4 sulfur cluster binding"/>
    <property type="evidence" value="ECO:0007669"/>
    <property type="project" value="UniProtKB-KW"/>
</dbReference>
<proteinExistence type="predicted"/>
<dbReference type="InterPro" id="IPR006066">
    <property type="entry name" value="NO2/SO3_Rdtase_FeS/sirohaem_BS"/>
</dbReference>
<evidence type="ECO:0000256" key="2">
    <source>
        <dbReference type="ARBA" id="ARBA00022617"/>
    </source>
</evidence>
<accession>A0A1W1H678</accession>
<dbReference type="OrthoDB" id="9768666at2"/>
<keyword evidence="6" id="KW-0411">Iron-sulfur</keyword>
<dbReference type="InterPro" id="IPR045854">
    <property type="entry name" value="NO2/SO3_Rdtase_4Fe4S_sf"/>
</dbReference>
<dbReference type="PRINTS" id="PR00397">
    <property type="entry name" value="SIROHAEM"/>
</dbReference>
<feature type="domain" description="Nitrite/sulphite reductase 4Fe-4S" evidence="7">
    <location>
        <begin position="85"/>
        <end position="216"/>
    </location>
</feature>
<evidence type="ECO:0000259" key="7">
    <source>
        <dbReference type="Pfam" id="PF01077"/>
    </source>
</evidence>
<evidence type="ECO:0000256" key="4">
    <source>
        <dbReference type="ARBA" id="ARBA00023002"/>
    </source>
</evidence>
<keyword evidence="5" id="KW-0408">Iron</keyword>
<dbReference type="AlphaFoldDB" id="A0A1W1H678"/>
<dbReference type="EMBL" id="FWEV01000026">
    <property type="protein sequence ID" value="SLM27979.1"/>
    <property type="molecule type" value="Genomic_DNA"/>
</dbReference>
<dbReference type="Pfam" id="PF03460">
    <property type="entry name" value="NIR_SIR_ferr"/>
    <property type="match status" value="1"/>
</dbReference>
<evidence type="ECO:0000313" key="9">
    <source>
        <dbReference type="EMBL" id="SLM27979.1"/>
    </source>
</evidence>
<dbReference type="SUPFAM" id="SSF56014">
    <property type="entry name" value="Nitrite and sulphite reductase 4Fe-4S domain-like"/>
    <property type="match status" value="1"/>
</dbReference>
<dbReference type="PANTHER" id="PTHR43809:SF1">
    <property type="entry name" value="NITRITE REDUCTASE (NADH) LARGE SUBUNIT"/>
    <property type="match status" value="1"/>
</dbReference>
<gene>
    <name evidence="9" type="ORF">MTBBW1_1210019</name>
</gene>
<dbReference type="InterPro" id="IPR006067">
    <property type="entry name" value="NO2/SO3_Rdtase_4Fe4S_dom"/>
</dbReference>
<keyword evidence="3" id="KW-0479">Metal-binding</keyword>
<evidence type="ECO:0000256" key="5">
    <source>
        <dbReference type="ARBA" id="ARBA00023004"/>
    </source>
</evidence>
<name>A0A1W1H678_9BACT</name>
<keyword evidence="1" id="KW-0004">4Fe-4S</keyword>
<dbReference type="SUPFAM" id="SSF55124">
    <property type="entry name" value="Nitrite/Sulfite reductase N-terminal domain-like"/>
    <property type="match status" value="1"/>
</dbReference>
<organism evidence="9 10">
    <name type="scientific">Desulfamplus magnetovallimortis</name>
    <dbReference type="NCBI Taxonomy" id="1246637"/>
    <lineage>
        <taxon>Bacteria</taxon>
        <taxon>Pseudomonadati</taxon>
        <taxon>Thermodesulfobacteriota</taxon>
        <taxon>Desulfobacteria</taxon>
        <taxon>Desulfobacterales</taxon>
        <taxon>Desulfobacteraceae</taxon>
        <taxon>Desulfamplus</taxon>
    </lineage>
</organism>
<dbReference type="Gene3D" id="3.30.413.10">
    <property type="entry name" value="Sulfite Reductase Hemoprotein, domain 1"/>
    <property type="match status" value="1"/>
</dbReference>
<evidence type="ECO:0000256" key="3">
    <source>
        <dbReference type="ARBA" id="ARBA00022723"/>
    </source>
</evidence>
<dbReference type="GO" id="GO:0020037">
    <property type="term" value="F:heme binding"/>
    <property type="evidence" value="ECO:0007669"/>
    <property type="project" value="InterPro"/>
</dbReference>
<evidence type="ECO:0000256" key="1">
    <source>
        <dbReference type="ARBA" id="ARBA00022485"/>
    </source>
</evidence>
<dbReference type="InterPro" id="IPR005117">
    <property type="entry name" value="NiRdtase/SiRdtase_haem-b_fer"/>
</dbReference>
<reference evidence="9 10" key="1">
    <citation type="submission" date="2017-03" db="EMBL/GenBank/DDBJ databases">
        <authorList>
            <person name="Afonso C.L."/>
            <person name="Miller P.J."/>
            <person name="Scott M.A."/>
            <person name="Spackman E."/>
            <person name="Goraichik I."/>
            <person name="Dimitrov K.M."/>
            <person name="Suarez D.L."/>
            <person name="Swayne D.E."/>
        </authorList>
    </citation>
    <scope>NUCLEOTIDE SEQUENCE [LARGE SCALE GENOMIC DNA]</scope>
    <source>
        <strain evidence="9">PRJEB14757</strain>
    </source>
</reference>
<dbReference type="Proteomes" id="UP000191931">
    <property type="component" value="Unassembled WGS sequence"/>
</dbReference>
<protein>
    <submittedName>
        <fullName evidence="9">Sulfite reductase, assimilatory-type</fullName>
        <ecNumber evidence="9">1.8.-.-</ecNumber>
    </submittedName>
</protein>
<keyword evidence="2" id="KW-0349">Heme</keyword>
<dbReference type="RefSeq" id="WP_080804361.1">
    <property type="nucleotide sequence ID" value="NZ_LT828546.1"/>
</dbReference>
<evidence type="ECO:0000259" key="8">
    <source>
        <dbReference type="Pfam" id="PF03460"/>
    </source>
</evidence>
<dbReference type="GO" id="GO:0046872">
    <property type="term" value="F:metal ion binding"/>
    <property type="evidence" value="ECO:0007669"/>
    <property type="project" value="UniProtKB-KW"/>
</dbReference>
<sequence length="218" mass="23453">MLKLGEKGAVPQKDKETYAIAPHIPCGVITPDQLRTIADVADKYKAAAVKITSASRIAIVGLKEEDIDNVWKDLELNLGHAVGLCVRSIKACPGTAFCKLAQQDSLGMGMKLDEIYHGMILPSKTKMGVSGCTNQCAENCIKDVSLMGKKSGWTLMVGGNGASKPRLADTLAEELDDETALEMIGKIIAYYQENGKKGERIGKMIDRIGLDNMKAAIL</sequence>
<evidence type="ECO:0000313" key="10">
    <source>
        <dbReference type="Proteomes" id="UP000191931"/>
    </source>
</evidence>
<dbReference type="PIRSF" id="PIRSF037487">
    <property type="entry name" value="Sulfite_red_assimil"/>
    <property type="match status" value="1"/>
</dbReference>
<dbReference type="STRING" id="1246637.MTBBW1_1210019"/>